<keyword evidence="2" id="KW-1185">Reference proteome</keyword>
<proteinExistence type="predicted"/>
<sequence length="152" mass="17091">MVNSFSNRFTPCTPRLMLADKVHLTSPRETFIWHYLFNQVIQDGIGLLKEANRLTQIPTGMAPLQVMKLNCKDLDDSVNSSDRTNNKCTLPCAAVDSRVVNNNNGTSISAKDKVINGHAEQEATNDVALPPTAKYSEIWMHLRPDFSRKKLF</sequence>
<evidence type="ECO:0000313" key="1">
    <source>
        <dbReference type="EMBL" id="GAN01782.1"/>
    </source>
</evidence>
<dbReference type="EMBL" id="DF836301">
    <property type="protein sequence ID" value="GAN01782.1"/>
    <property type="molecule type" value="Genomic_DNA"/>
</dbReference>
<dbReference type="AlphaFoldDB" id="A0A0C9MFF3"/>
<name>A0A0C9MFF3_9FUNG</name>
<gene>
    <name evidence="1" type="ORF">MAM1_0012c01217</name>
</gene>
<dbReference type="Proteomes" id="UP000053815">
    <property type="component" value="Unassembled WGS sequence"/>
</dbReference>
<evidence type="ECO:0000313" key="2">
    <source>
        <dbReference type="Proteomes" id="UP000053815"/>
    </source>
</evidence>
<organism evidence="1">
    <name type="scientific">Mucor ambiguus</name>
    <dbReference type="NCBI Taxonomy" id="91626"/>
    <lineage>
        <taxon>Eukaryota</taxon>
        <taxon>Fungi</taxon>
        <taxon>Fungi incertae sedis</taxon>
        <taxon>Mucoromycota</taxon>
        <taxon>Mucoromycotina</taxon>
        <taxon>Mucoromycetes</taxon>
        <taxon>Mucorales</taxon>
        <taxon>Mucorineae</taxon>
        <taxon>Mucoraceae</taxon>
        <taxon>Mucor</taxon>
    </lineage>
</organism>
<accession>A0A0C9MFF3</accession>
<protein>
    <submittedName>
        <fullName evidence="1">Uncharacterized protein</fullName>
    </submittedName>
</protein>
<reference evidence="1" key="1">
    <citation type="submission" date="2014-09" db="EMBL/GenBank/DDBJ databases">
        <title>Draft genome sequence of an oleaginous Mucoromycotina fungus Mucor ambiguus NBRC6742.</title>
        <authorList>
            <person name="Takeda I."/>
            <person name="Yamane N."/>
            <person name="Morita T."/>
            <person name="Tamano K."/>
            <person name="Machida M."/>
            <person name="Baker S."/>
            <person name="Koike H."/>
        </authorList>
    </citation>
    <scope>NUCLEOTIDE SEQUENCE</scope>
    <source>
        <strain evidence="1">NBRC 6742</strain>
    </source>
</reference>